<organismHost>
    <name type="scientific">Saccharomyces cerevisiae</name>
    <name type="common">Baker's yeast</name>
    <dbReference type="NCBI Taxonomy" id="4932"/>
</organismHost>
<dbReference type="InterPro" id="IPR024377">
    <property type="entry name" value="RNA-bd_B2"/>
</dbReference>
<name>G4WWB1_FHV</name>
<reference evidence="1 2" key="1">
    <citation type="journal article" date="2011" name="J. Virol.">
        <title>In Silico Reconstruction of Viral Genomes from Small RNAs Improves Virus-Derived Small Interfering RNA Profiling.</title>
        <authorList>
            <person name="Vodovar N."/>
            <person name="Goic B."/>
            <person name="Blanc H."/>
            <person name="Saleh M.C."/>
        </authorList>
    </citation>
    <scope>NUCLEOTIDE SEQUENCE [LARGE SCALE GENOMIC DNA]</scope>
    <source>
        <strain evidence="1">IP-VIA-022011</strain>
    </source>
</reference>
<dbReference type="Gene3D" id="1.10.287.1060">
    <property type="entry name" value="ESAT-6-like"/>
    <property type="match status" value="1"/>
</dbReference>
<organismHost>
    <name type="scientific">Costelytra zealandica</name>
    <dbReference type="NCBI Taxonomy" id="50579"/>
</organismHost>
<dbReference type="SUPFAM" id="SSF140506">
    <property type="entry name" value="FHV B2 protein-like"/>
    <property type="match status" value="1"/>
</dbReference>
<proteinExistence type="predicted"/>
<evidence type="ECO:0000313" key="1">
    <source>
        <dbReference type="EMBL" id="AEQ39076.1"/>
    </source>
</evidence>
<organism evidence="1 2">
    <name type="scientific">Flock house virus</name>
    <name type="common">FHV</name>
    <dbReference type="NCBI Taxonomy" id="12287"/>
    <lineage>
        <taxon>Viruses</taxon>
        <taxon>Riboviria</taxon>
        <taxon>Orthornavirae</taxon>
        <taxon>Kitrinoviricota</taxon>
        <taxon>Magsaviricetes</taxon>
        <taxon>Nodamuvirales</taxon>
        <taxon>Nodaviridae</taxon>
        <taxon>Alphanodavirus</taxon>
        <taxon>Alphanodavirus flockense</taxon>
    </lineage>
</organism>
<organismHost>
    <name type="scientific">Hordeum vulgare</name>
    <name type="common">Barley</name>
    <dbReference type="NCBI Taxonomy" id="4513"/>
</organismHost>
<dbReference type="InterPro" id="IPR037209">
    <property type="entry name" value="RNA-bd_B2_sf"/>
</dbReference>
<sequence length="106" mass="11718">MPSKLALIQELPDRIQTAVEAAMGMSYQDAPNNVRRDLDNLHACLNKAKLTVRRMVTSLLEKPSVVAYLEGRAPEEAKPTLEERLRKLELSHSLPTTGSDPPPAKS</sequence>
<organismHost>
    <name type="scientific">Galleria mellonella</name>
    <name type="common">Greater wax moth</name>
    <dbReference type="NCBI Taxonomy" id="7137"/>
</organismHost>
<dbReference type="EMBL" id="JF461541">
    <property type="protein sequence ID" value="AEQ39076.1"/>
    <property type="molecule type" value="Genomic_RNA"/>
</dbReference>
<protein>
    <submittedName>
        <fullName evidence="1">Protein B2</fullName>
    </submittedName>
</protein>
<accession>G4WWB1</accession>
<evidence type="ECO:0000313" key="2">
    <source>
        <dbReference type="Proteomes" id="UP000282218"/>
    </source>
</evidence>
<dbReference type="Pfam" id="PF11473">
    <property type="entry name" value="B2"/>
    <property type="match status" value="1"/>
</dbReference>
<dbReference type="Proteomes" id="UP000282218">
    <property type="component" value="Genome"/>
</dbReference>